<dbReference type="SUPFAM" id="SSF51735">
    <property type="entry name" value="NAD(P)-binding Rossmann-fold domains"/>
    <property type="match status" value="1"/>
</dbReference>
<reference evidence="4" key="2">
    <citation type="submission" date="2021-04" db="EMBL/GenBank/DDBJ databases">
        <authorList>
            <person name="Gilroy R."/>
        </authorList>
    </citation>
    <scope>NUCLEOTIDE SEQUENCE</scope>
    <source>
        <strain evidence="4">6627</strain>
    </source>
</reference>
<dbReference type="EMBL" id="DXFP01000060">
    <property type="protein sequence ID" value="HIX02377.1"/>
    <property type="molecule type" value="Genomic_DNA"/>
</dbReference>
<dbReference type="InterPro" id="IPR020904">
    <property type="entry name" value="Sc_DH/Rdtase_CS"/>
</dbReference>
<organism evidence="4 5">
    <name type="scientific">Candidatus Ligilactobacillus excrementigallinarum</name>
    <dbReference type="NCBI Taxonomy" id="2838641"/>
    <lineage>
        <taxon>Bacteria</taxon>
        <taxon>Bacillati</taxon>
        <taxon>Bacillota</taxon>
        <taxon>Bacilli</taxon>
        <taxon>Lactobacillales</taxon>
        <taxon>Lactobacillaceae</taxon>
        <taxon>Ligilactobacillus</taxon>
    </lineage>
</organism>
<evidence type="ECO:0000313" key="5">
    <source>
        <dbReference type="Proteomes" id="UP000823963"/>
    </source>
</evidence>
<sequence>MKAGYHELRDLEDRVVLITGASSGLGEQIAYQAAKKGAIVVAAARNISKLREVAKACSEFRGKKALAVSLDVANPTRIEKVIDQIKHQVGAIDVLINDAGFGLMQSALDFDMTVAEKMFRVNVLGLMYLTKYTAVQMAKQRRGAIINIASVAGKIATPKSSVYSATKAAVIAYSNALRLEVKPLGISVMTVNPGPIRTNFFEKADKTGDYLSKVNGIVLNPELVAEKIINAIGTAKRELTLPHFFKAAEIGYTIFPKLGDFLTANVFNKK</sequence>
<evidence type="ECO:0000313" key="4">
    <source>
        <dbReference type="EMBL" id="HIX02377.1"/>
    </source>
</evidence>
<dbReference type="GO" id="GO:0016491">
    <property type="term" value="F:oxidoreductase activity"/>
    <property type="evidence" value="ECO:0007669"/>
    <property type="project" value="UniProtKB-KW"/>
</dbReference>
<accession>A0A9D1UXP5</accession>
<dbReference type="Pfam" id="PF00106">
    <property type="entry name" value="adh_short"/>
    <property type="match status" value="1"/>
</dbReference>
<proteinExistence type="inferred from homology"/>
<gene>
    <name evidence="4" type="ORF">H9861_06440</name>
</gene>
<evidence type="ECO:0000256" key="2">
    <source>
        <dbReference type="ARBA" id="ARBA00023002"/>
    </source>
</evidence>
<dbReference type="InterPro" id="IPR002347">
    <property type="entry name" value="SDR_fam"/>
</dbReference>
<dbReference type="PRINTS" id="PR00080">
    <property type="entry name" value="SDRFAMILY"/>
</dbReference>
<comment type="similarity">
    <text evidence="1 3">Belongs to the short-chain dehydrogenases/reductases (SDR) family.</text>
</comment>
<dbReference type="PROSITE" id="PS00061">
    <property type="entry name" value="ADH_SHORT"/>
    <property type="match status" value="1"/>
</dbReference>
<name>A0A9D1UXP5_9LACO</name>
<reference evidence="4" key="1">
    <citation type="journal article" date="2021" name="PeerJ">
        <title>Extensive microbial diversity within the chicken gut microbiome revealed by metagenomics and culture.</title>
        <authorList>
            <person name="Gilroy R."/>
            <person name="Ravi A."/>
            <person name="Getino M."/>
            <person name="Pursley I."/>
            <person name="Horton D.L."/>
            <person name="Alikhan N.F."/>
            <person name="Baker D."/>
            <person name="Gharbi K."/>
            <person name="Hall N."/>
            <person name="Watson M."/>
            <person name="Adriaenssens E.M."/>
            <person name="Foster-Nyarko E."/>
            <person name="Jarju S."/>
            <person name="Secka A."/>
            <person name="Antonio M."/>
            <person name="Oren A."/>
            <person name="Chaudhuri R.R."/>
            <person name="La Ragione R."/>
            <person name="Hildebrand F."/>
            <person name="Pallen M.J."/>
        </authorList>
    </citation>
    <scope>NUCLEOTIDE SEQUENCE</scope>
    <source>
        <strain evidence="4">6627</strain>
    </source>
</reference>
<protein>
    <submittedName>
        <fullName evidence="4">SDR family oxidoreductase</fullName>
    </submittedName>
</protein>
<dbReference type="Proteomes" id="UP000823963">
    <property type="component" value="Unassembled WGS sequence"/>
</dbReference>
<dbReference type="PIRSF" id="PIRSF000126">
    <property type="entry name" value="11-beta-HSD1"/>
    <property type="match status" value="1"/>
</dbReference>
<keyword evidence="2" id="KW-0560">Oxidoreductase</keyword>
<evidence type="ECO:0000256" key="3">
    <source>
        <dbReference type="RuleBase" id="RU000363"/>
    </source>
</evidence>
<dbReference type="GO" id="GO:0016020">
    <property type="term" value="C:membrane"/>
    <property type="evidence" value="ECO:0007669"/>
    <property type="project" value="TreeGrafter"/>
</dbReference>
<dbReference type="AlphaFoldDB" id="A0A9D1UXP5"/>
<dbReference type="InterPro" id="IPR036291">
    <property type="entry name" value="NAD(P)-bd_dom_sf"/>
</dbReference>
<dbReference type="Gene3D" id="3.40.50.720">
    <property type="entry name" value="NAD(P)-binding Rossmann-like Domain"/>
    <property type="match status" value="1"/>
</dbReference>
<evidence type="ECO:0000256" key="1">
    <source>
        <dbReference type="ARBA" id="ARBA00006484"/>
    </source>
</evidence>
<dbReference type="PANTHER" id="PTHR44196:SF1">
    <property type="entry name" value="DEHYDROGENASE_REDUCTASE SDR FAMILY MEMBER 7B"/>
    <property type="match status" value="1"/>
</dbReference>
<comment type="caution">
    <text evidence="4">The sequence shown here is derived from an EMBL/GenBank/DDBJ whole genome shotgun (WGS) entry which is preliminary data.</text>
</comment>
<dbReference type="PANTHER" id="PTHR44196">
    <property type="entry name" value="DEHYDROGENASE/REDUCTASE SDR FAMILY MEMBER 7B"/>
    <property type="match status" value="1"/>
</dbReference>
<dbReference type="PRINTS" id="PR00081">
    <property type="entry name" value="GDHRDH"/>
</dbReference>